<name>A0ABP9LGS0_9RHOB</name>
<dbReference type="InterPro" id="IPR035958">
    <property type="entry name" value="SecB-like_sf"/>
</dbReference>
<keyword evidence="6" id="KW-0963">Cytoplasm</keyword>
<evidence type="ECO:0000313" key="9">
    <source>
        <dbReference type="Proteomes" id="UP001499910"/>
    </source>
</evidence>
<dbReference type="NCBIfam" id="TIGR00809">
    <property type="entry name" value="secB"/>
    <property type="match status" value="1"/>
</dbReference>
<dbReference type="PRINTS" id="PR01594">
    <property type="entry name" value="SECBCHAPRONE"/>
</dbReference>
<evidence type="ECO:0000256" key="3">
    <source>
        <dbReference type="ARBA" id="ARBA00022927"/>
    </source>
</evidence>
<dbReference type="SUPFAM" id="SSF54611">
    <property type="entry name" value="SecB-like"/>
    <property type="match status" value="1"/>
</dbReference>
<dbReference type="InterPro" id="IPR003708">
    <property type="entry name" value="SecB"/>
</dbReference>
<dbReference type="Proteomes" id="UP001499910">
    <property type="component" value="Unassembled WGS sequence"/>
</dbReference>
<protein>
    <recommendedName>
        <fullName evidence="6">Protein-export protein SecB</fullName>
    </recommendedName>
</protein>
<dbReference type="HAMAP" id="MF_00821">
    <property type="entry name" value="SecB"/>
    <property type="match status" value="1"/>
</dbReference>
<evidence type="ECO:0000256" key="1">
    <source>
        <dbReference type="ARBA" id="ARBA00009990"/>
    </source>
</evidence>
<comment type="subunit">
    <text evidence="6">Homotetramer, a dimer of dimers. One homotetramer interacts with 1 SecA dimer.</text>
</comment>
<evidence type="ECO:0000313" key="8">
    <source>
        <dbReference type="EMBL" id="GAA5076176.1"/>
    </source>
</evidence>
<accession>A0ABP9LGS0</accession>
<evidence type="ECO:0000256" key="4">
    <source>
        <dbReference type="ARBA" id="ARBA00023010"/>
    </source>
</evidence>
<keyword evidence="4 6" id="KW-0811">Translocation</keyword>
<evidence type="ECO:0000256" key="5">
    <source>
        <dbReference type="ARBA" id="ARBA00023186"/>
    </source>
</evidence>
<comment type="similarity">
    <text evidence="1 6">Belongs to the SecB family.</text>
</comment>
<evidence type="ECO:0000256" key="7">
    <source>
        <dbReference type="SAM" id="MobiDB-lite"/>
    </source>
</evidence>
<evidence type="ECO:0000256" key="6">
    <source>
        <dbReference type="HAMAP-Rule" id="MF_00821"/>
    </source>
</evidence>
<feature type="compositionally biased region" description="Polar residues" evidence="7">
    <location>
        <begin position="11"/>
        <end position="20"/>
    </location>
</feature>
<gene>
    <name evidence="6 8" type="primary">secB</name>
    <name evidence="8" type="ORF">GCM10023209_24920</name>
</gene>
<evidence type="ECO:0000256" key="2">
    <source>
        <dbReference type="ARBA" id="ARBA00022448"/>
    </source>
</evidence>
<dbReference type="PANTHER" id="PTHR36918">
    <property type="match status" value="1"/>
</dbReference>
<dbReference type="PANTHER" id="PTHR36918:SF1">
    <property type="entry name" value="PROTEIN-EXPORT PROTEIN SECB"/>
    <property type="match status" value="1"/>
</dbReference>
<reference evidence="9" key="1">
    <citation type="journal article" date="2019" name="Int. J. Syst. Evol. Microbiol.">
        <title>The Global Catalogue of Microorganisms (GCM) 10K type strain sequencing project: providing services to taxonomists for standard genome sequencing and annotation.</title>
        <authorList>
            <consortium name="The Broad Institute Genomics Platform"/>
            <consortium name="The Broad Institute Genome Sequencing Center for Infectious Disease"/>
            <person name="Wu L."/>
            <person name="Ma J."/>
        </authorList>
    </citation>
    <scope>NUCLEOTIDE SEQUENCE [LARGE SCALE GENOMIC DNA]</scope>
    <source>
        <strain evidence="9">JCM 18015</strain>
    </source>
</reference>
<dbReference type="NCBIfam" id="NF004392">
    <property type="entry name" value="PRK05751.1-3"/>
    <property type="match status" value="1"/>
</dbReference>
<dbReference type="Gene3D" id="3.10.420.10">
    <property type="entry name" value="SecB-like"/>
    <property type="match status" value="1"/>
</dbReference>
<keyword evidence="2 6" id="KW-0813">Transport</keyword>
<comment type="caution">
    <text evidence="8">The sequence shown here is derived from an EMBL/GenBank/DDBJ whole genome shotgun (WGS) entry which is preliminary data.</text>
</comment>
<keyword evidence="5 6" id="KW-0143">Chaperone</keyword>
<proteinExistence type="inferred from homology"/>
<dbReference type="EMBL" id="BAABHW010000003">
    <property type="protein sequence ID" value="GAA5076176.1"/>
    <property type="molecule type" value="Genomic_DNA"/>
</dbReference>
<sequence>MAQDETGAAPAQSNGAQQQPTLPKMQILGQFVRDLSFENIAAQKSTQSQLQPDIQVQVAMDARKRSTENQYDVIMKLKIESKTKGDTPEPIFLLEIEYGGIFSIENVAEEQLHPFLLIECPRMLFPFVRRIVSDVTRDGGYPPLNLDQMDFVALYRQQLAQRQAAQQKADA</sequence>
<feature type="region of interest" description="Disordered" evidence="7">
    <location>
        <begin position="1"/>
        <end position="20"/>
    </location>
</feature>
<comment type="function">
    <text evidence="6">One of the proteins required for the normal export of preproteins out of the cell cytoplasm. It is a molecular chaperone that binds to a subset of precursor proteins, maintaining them in a translocation-competent state. It also specifically binds to its receptor SecA.</text>
</comment>
<organism evidence="8 9">
    <name type="scientific">[Roseibacterium] beibuensis</name>
    <dbReference type="NCBI Taxonomy" id="1193142"/>
    <lineage>
        <taxon>Bacteria</taxon>
        <taxon>Pseudomonadati</taxon>
        <taxon>Pseudomonadota</taxon>
        <taxon>Alphaproteobacteria</taxon>
        <taxon>Rhodobacterales</taxon>
        <taxon>Roseobacteraceae</taxon>
        <taxon>Roseicyclus</taxon>
    </lineage>
</organism>
<dbReference type="Pfam" id="PF02556">
    <property type="entry name" value="SecB"/>
    <property type="match status" value="1"/>
</dbReference>
<keyword evidence="9" id="KW-1185">Reference proteome</keyword>
<keyword evidence="3 6" id="KW-0653">Protein transport</keyword>
<comment type="subcellular location">
    <subcellularLocation>
        <location evidence="6">Cytoplasm</location>
    </subcellularLocation>
</comment>
<dbReference type="RefSeq" id="WP_259548586.1">
    <property type="nucleotide sequence ID" value="NZ_BAABHW010000003.1"/>
</dbReference>